<evidence type="ECO:0000313" key="1">
    <source>
        <dbReference type="EMBL" id="KAL2786393.1"/>
    </source>
</evidence>
<proteinExistence type="predicted"/>
<dbReference type="EMBL" id="JBFTWV010000119">
    <property type="protein sequence ID" value="KAL2786393.1"/>
    <property type="molecule type" value="Genomic_DNA"/>
</dbReference>
<evidence type="ECO:0000313" key="2">
    <source>
        <dbReference type="Proteomes" id="UP001610563"/>
    </source>
</evidence>
<protein>
    <submittedName>
        <fullName evidence="1">Uncharacterized protein</fullName>
    </submittedName>
</protein>
<keyword evidence="2" id="KW-1185">Reference proteome</keyword>
<name>A0ABR4FSZ9_9EURO</name>
<comment type="caution">
    <text evidence="1">The sequence shown here is derived from an EMBL/GenBank/DDBJ whole genome shotgun (WGS) entry which is preliminary data.</text>
</comment>
<accession>A0ABR4FSZ9</accession>
<sequence>MQYHQQMAFMLSSQTLRRFLSVCYSLKVRIEIALIFPLSRLIHWHTCHTILKRYKSSVPFYRKSFLTNLQ</sequence>
<dbReference type="Proteomes" id="UP001610563">
    <property type="component" value="Unassembled WGS sequence"/>
</dbReference>
<organism evidence="1 2">
    <name type="scientific">Aspergillus keveii</name>
    <dbReference type="NCBI Taxonomy" id="714993"/>
    <lineage>
        <taxon>Eukaryota</taxon>
        <taxon>Fungi</taxon>
        <taxon>Dikarya</taxon>
        <taxon>Ascomycota</taxon>
        <taxon>Pezizomycotina</taxon>
        <taxon>Eurotiomycetes</taxon>
        <taxon>Eurotiomycetidae</taxon>
        <taxon>Eurotiales</taxon>
        <taxon>Aspergillaceae</taxon>
        <taxon>Aspergillus</taxon>
        <taxon>Aspergillus subgen. Nidulantes</taxon>
    </lineage>
</organism>
<gene>
    <name evidence="1" type="ORF">BJX66DRAFT_312944</name>
</gene>
<reference evidence="1 2" key="1">
    <citation type="submission" date="2024-07" db="EMBL/GenBank/DDBJ databases">
        <title>Section-level genome sequencing and comparative genomics of Aspergillus sections Usti and Cavernicolus.</title>
        <authorList>
            <consortium name="Lawrence Berkeley National Laboratory"/>
            <person name="Nybo J.L."/>
            <person name="Vesth T.C."/>
            <person name="Theobald S."/>
            <person name="Frisvad J.C."/>
            <person name="Larsen T.O."/>
            <person name="Kjaerboelling I."/>
            <person name="Rothschild-Mancinelli K."/>
            <person name="Lyhne E.K."/>
            <person name="Kogle M.E."/>
            <person name="Barry K."/>
            <person name="Clum A."/>
            <person name="Na H."/>
            <person name="Ledsgaard L."/>
            <person name="Lin J."/>
            <person name="Lipzen A."/>
            <person name="Kuo A."/>
            <person name="Riley R."/>
            <person name="Mondo S."/>
            <person name="Labutti K."/>
            <person name="Haridas S."/>
            <person name="Pangalinan J."/>
            <person name="Salamov A.A."/>
            <person name="Simmons B.A."/>
            <person name="Magnuson J.K."/>
            <person name="Chen J."/>
            <person name="Drula E."/>
            <person name="Henrissat B."/>
            <person name="Wiebenga A."/>
            <person name="Lubbers R.J."/>
            <person name="Gomes A.C."/>
            <person name="Makela M.R."/>
            <person name="Stajich J."/>
            <person name="Grigoriev I.V."/>
            <person name="Mortensen U.H."/>
            <person name="De Vries R.P."/>
            <person name="Baker S.E."/>
            <person name="Andersen M.R."/>
        </authorList>
    </citation>
    <scope>NUCLEOTIDE SEQUENCE [LARGE SCALE GENOMIC DNA]</scope>
    <source>
        <strain evidence="1 2">CBS 209.92</strain>
    </source>
</reference>